<proteinExistence type="predicted"/>
<organism evidence="2 3">
    <name type="scientific">Morus notabilis</name>
    <dbReference type="NCBI Taxonomy" id="981085"/>
    <lineage>
        <taxon>Eukaryota</taxon>
        <taxon>Viridiplantae</taxon>
        <taxon>Streptophyta</taxon>
        <taxon>Embryophyta</taxon>
        <taxon>Tracheophyta</taxon>
        <taxon>Spermatophyta</taxon>
        <taxon>Magnoliopsida</taxon>
        <taxon>eudicotyledons</taxon>
        <taxon>Gunneridae</taxon>
        <taxon>Pentapetalae</taxon>
        <taxon>rosids</taxon>
        <taxon>fabids</taxon>
        <taxon>Rosales</taxon>
        <taxon>Moraceae</taxon>
        <taxon>Moreae</taxon>
        <taxon>Morus</taxon>
    </lineage>
</organism>
<keyword evidence="3" id="KW-1185">Reference proteome</keyword>
<accession>W9SA39</accession>
<reference evidence="3" key="1">
    <citation type="submission" date="2013-01" db="EMBL/GenBank/DDBJ databases">
        <title>Draft Genome Sequence of a Mulberry Tree, Morus notabilis C.K. Schneid.</title>
        <authorList>
            <person name="He N."/>
            <person name="Zhao S."/>
        </authorList>
    </citation>
    <scope>NUCLEOTIDE SEQUENCE</scope>
</reference>
<evidence type="ECO:0000313" key="2">
    <source>
        <dbReference type="EMBL" id="EXC21517.1"/>
    </source>
</evidence>
<dbReference type="AlphaFoldDB" id="W9SA39"/>
<evidence type="ECO:0000256" key="1">
    <source>
        <dbReference type="SAM" id="MobiDB-lite"/>
    </source>
</evidence>
<evidence type="ECO:0000313" key="3">
    <source>
        <dbReference type="Proteomes" id="UP000030645"/>
    </source>
</evidence>
<gene>
    <name evidence="2" type="ORF">L484_014872</name>
</gene>
<dbReference type="EMBL" id="KE345945">
    <property type="protein sequence ID" value="EXC21517.1"/>
    <property type="molecule type" value="Genomic_DNA"/>
</dbReference>
<sequence>MTILLREIDEYTTGPQKDNDSIDRMVEGEHSEGNVNADSLKGSTTTPLIVDLYPFDHRPRREGVQTNFRRLSEHYTDCPNLFGNRKERVLTSFQLSESEHHIDTLLTAANLGDSSLLLSLLDPRDLQTMHEYFNLSAEEVKTFYLQLPDLLGWKPTAPPKINKGKGKASYSGPPKRTSQLGAEAPKAKQKRTLNTSAPAEVRDILKGPATKDRLLLPAVKVVDKFPVPNVFNAQIEATFDLPPHFFVIFQALYKSFFHKD</sequence>
<name>W9SA39_9ROSA</name>
<feature type="region of interest" description="Disordered" evidence="1">
    <location>
        <begin position="158"/>
        <end position="195"/>
    </location>
</feature>
<protein>
    <submittedName>
        <fullName evidence="2">Uncharacterized protein</fullName>
    </submittedName>
</protein>
<dbReference type="Proteomes" id="UP000030645">
    <property type="component" value="Unassembled WGS sequence"/>
</dbReference>